<dbReference type="eggNOG" id="COG1071">
    <property type="taxonomic scope" value="Bacteria"/>
</dbReference>
<dbReference type="RefSeq" id="WP_008944222.1">
    <property type="nucleotide sequence ID" value="NZ_AMRL01000007.1"/>
</dbReference>
<dbReference type="InterPro" id="IPR029061">
    <property type="entry name" value="THDP-binding"/>
</dbReference>
<dbReference type="STRING" id="1207063.P24_08064"/>
<evidence type="ECO:0000256" key="2">
    <source>
        <dbReference type="ARBA" id="ARBA00023002"/>
    </source>
</evidence>
<dbReference type="GO" id="GO:0006086">
    <property type="term" value="P:pyruvate decarboxylation to acetyl-CoA"/>
    <property type="evidence" value="ECO:0007669"/>
    <property type="project" value="TreeGrafter"/>
</dbReference>
<keyword evidence="3" id="KW-0786">Thiamine pyrophosphate</keyword>
<dbReference type="PANTHER" id="PTHR11516:SF60">
    <property type="entry name" value="PYRUVATE DEHYDROGENASE E1 COMPONENT SUBUNIT ALPHA"/>
    <property type="match status" value="1"/>
</dbReference>
<evidence type="ECO:0000313" key="7">
    <source>
        <dbReference type="EMBL" id="EKE76584.1"/>
    </source>
</evidence>
<evidence type="ECO:0000313" key="8">
    <source>
        <dbReference type="Proteomes" id="UP000006746"/>
    </source>
</evidence>
<keyword evidence="7" id="KW-0670">Pyruvate</keyword>
<dbReference type="PANTHER" id="PTHR11516">
    <property type="entry name" value="PYRUVATE DEHYDROGENASE E1 COMPONENT, ALPHA SUBUNIT BACTERIAL AND ORGANELLAR"/>
    <property type="match status" value="1"/>
</dbReference>
<comment type="catalytic activity">
    <reaction evidence="5">
        <text>N(6)-[(R)-lipoyl]-L-lysyl-[protein] + pyruvate + H(+) = N(6)-[(R)-S(8)-acetyldihydrolipoyl]-L-lysyl-[protein] + CO2</text>
        <dbReference type="Rhea" id="RHEA:19189"/>
        <dbReference type="Rhea" id="RHEA-COMP:10474"/>
        <dbReference type="Rhea" id="RHEA-COMP:10478"/>
        <dbReference type="ChEBI" id="CHEBI:15361"/>
        <dbReference type="ChEBI" id="CHEBI:15378"/>
        <dbReference type="ChEBI" id="CHEBI:16526"/>
        <dbReference type="ChEBI" id="CHEBI:83099"/>
        <dbReference type="ChEBI" id="CHEBI:83111"/>
        <dbReference type="EC" id="1.2.4.1"/>
    </reaction>
</comment>
<evidence type="ECO:0000256" key="4">
    <source>
        <dbReference type="ARBA" id="ARBA00025211"/>
    </source>
</evidence>
<gene>
    <name evidence="7" type="ORF">P24_08064</name>
</gene>
<dbReference type="InterPro" id="IPR050642">
    <property type="entry name" value="PDH_E1_Alpha_Subunit"/>
</dbReference>
<dbReference type="SUPFAM" id="SSF52518">
    <property type="entry name" value="Thiamin diphosphate-binding fold (THDP-binding)"/>
    <property type="match status" value="1"/>
</dbReference>
<organism evidence="7 8">
    <name type="scientific">Oceanibaculum indicum P24</name>
    <dbReference type="NCBI Taxonomy" id="1207063"/>
    <lineage>
        <taxon>Bacteria</taxon>
        <taxon>Pseudomonadati</taxon>
        <taxon>Pseudomonadota</taxon>
        <taxon>Alphaproteobacteria</taxon>
        <taxon>Rhodospirillales</taxon>
        <taxon>Oceanibaculaceae</taxon>
        <taxon>Oceanibaculum</taxon>
    </lineage>
</organism>
<dbReference type="InterPro" id="IPR001017">
    <property type="entry name" value="DH_E1"/>
</dbReference>
<proteinExistence type="predicted"/>
<keyword evidence="2" id="KW-0560">Oxidoreductase</keyword>
<dbReference type="EMBL" id="AMRL01000007">
    <property type="protein sequence ID" value="EKE76584.1"/>
    <property type="molecule type" value="Genomic_DNA"/>
</dbReference>
<comment type="caution">
    <text evidence="7">The sequence shown here is derived from an EMBL/GenBank/DDBJ whole genome shotgun (WGS) entry which is preliminary data.</text>
</comment>
<dbReference type="AlphaFoldDB" id="K2K1A0"/>
<feature type="domain" description="Dehydrogenase E1 component" evidence="6">
    <location>
        <begin position="6"/>
        <end position="299"/>
    </location>
</feature>
<protein>
    <submittedName>
        <fullName evidence="7">Pyruvate dehydrogenase E1 component subunit alpha</fullName>
    </submittedName>
</protein>
<sequence length="313" mass="33036">MALYRQMLLIRRTEERLSQLFADGEVPGFIHLSIGQEAIAAGLGSVLERKDTIASTHRGHGHALAKGVELNGFFQEVMGRETGVCKGRGGSMHVADMSAGMLGANGIVGAGMPIAVGSALAHQVRKTGGVGVVFFGDGALAEGVLHESLNLSALWQLPVLFVCENNGWSEFSPTSKQFVAPLAKLADAFGIPAETIDGNDVEIVAETAGRLVSEIRKGGGPRVLECITQRVRGHYEGDAQKYRDPAELKDRDKIDPLPRAESRLSLLGVSEAVLAALETEVMAEIDAATEAARAAPLPEFVAAQADVYTPAGV</sequence>
<dbReference type="PATRIC" id="fig|1207063.3.peg.1628"/>
<dbReference type="Gene3D" id="3.40.50.970">
    <property type="match status" value="1"/>
</dbReference>
<dbReference type="CDD" id="cd02000">
    <property type="entry name" value="TPP_E1_PDC_ADC_BCADC"/>
    <property type="match status" value="1"/>
</dbReference>
<comment type="cofactor">
    <cofactor evidence="1">
        <name>thiamine diphosphate</name>
        <dbReference type="ChEBI" id="CHEBI:58937"/>
    </cofactor>
</comment>
<evidence type="ECO:0000256" key="5">
    <source>
        <dbReference type="ARBA" id="ARBA00051231"/>
    </source>
</evidence>
<dbReference type="GO" id="GO:0004739">
    <property type="term" value="F:pyruvate dehydrogenase (acetyl-transferring) activity"/>
    <property type="evidence" value="ECO:0007669"/>
    <property type="project" value="UniProtKB-EC"/>
</dbReference>
<comment type="function">
    <text evidence="4">The pyruvate dehydrogenase complex catalyzes the overall conversion of pyruvate to acetyl-CoA and CO(2). It contains multiple copies of three enzymatic components: pyruvate dehydrogenase (E1), dihydrolipoamide acetyltransferase (E2) and lipoamide dehydrogenase (E3).</text>
</comment>
<dbReference type="Proteomes" id="UP000006746">
    <property type="component" value="Unassembled WGS sequence"/>
</dbReference>
<name>K2K1A0_9PROT</name>
<evidence type="ECO:0000259" key="6">
    <source>
        <dbReference type="Pfam" id="PF00676"/>
    </source>
</evidence>
<accession>K2K1A0</accession>
<dbReference type="Pfam" id="PF00676">
    <property type="entry name" value="E1_dh"/>
    <property type="match status" value="1"/>
</dbReference>
<reference evidence="7 8" key="1">
    <citation type="journal article" date="2012" name="J. Bacteriol.">
        <title>Genome Sequence of Oceanibaculum indicum Type Strain P24.</title>
        <authorList>
            <person name="Lai Q."/>
            <person name="Shao Z."/>
        </authorList>
    </citation>
    <scope>NUCLEOTIDE SEQUENCE [LARGE SCALE GENOMIC DNA]</scope>
    <source>
        <strain evidence="7 8">P24</strain>
    </source>
</reference>
<evidence type="ECO:0000256" key="1">
    <source>
        <dbReference type="ARBA" id="ARBA00001964"/>
    </source>
</evidence>
<keyword evidence="8" id="KW-1185">Reference proteome</keyword>
<evidence type="ECO:0000256" key="3">
    <source>
        <dbReference type="ARBA" id="ARBA00023052"/>
    </source>
</evidence>